<accession>A0A6J4NQN2</accession>
<gene>
    <name evidence="2" type="ORF">AVDCRST_MAG47-2702</name>
</gene>
<organism evidence="2">
    <name type="scientific">uncultured Nocardioidaceae bacterium</name>
    <dbReference type="NCBI Taxonomy" id="253824"/>
    <lineage>
        <taxon>Bacteria</taxon>
        <taxon>Bacillati</taxon>
        <taxon>Actinomycetota</taxon>
        <taxon>Actinomycetes</taxon>
        <taxon>Propionibacteriales</taxon>
        <taxon>Nocardioidaceae</taxon>
        <taxon>environmental samples</taxon>
    </lineage>
</organism>
<feature type="non-terminal residue" evidence="2">
    <location>
        <position position="1"/>
    </location>
</feature>
<feature type="compositionally biased region" description="Basic residues" evidence="1">
    <location>
        <begin position="173"/>
        <end position="190"/>
    </location>
</feature>
<dbReference type="EC" id="3.1.26.3" evidence="2"/>
<reference evidence="2" key="1">
    <citation type="submission" date="2020-02" db="EMBL/GenBank/DDBJ databases">
        <authorList>
            <person name="Meier V. D."/>
        </authorList>
    </citation>
    <scope>NUCLEOTIDE SEQUENCE</scope>
    <source>
        <strain evidence="2">AVDCRST_MAG47</strain>
    </source>
</reference>
<name>A0A6J4NQN2_9ACTN</name>
<dbReference type="AlphaFoldDB" id="A0A6J4NQN2"/>
<feature type="non-terminal residue" evidence="2">
    <location>
        <position position="245"/>
    </location>
</feature>
<feature type="compositionally biased region" description="Basic and acidic residues" evidence="1">
    <location>
        <begin position="191"/>
        <end position="205"/>
    </location>
</feature>
<keyword evidence="2" id="KW-0378">Hydrolase</keyword>
<sequence length="245" mass="28050">ERSARHGELRRPQAGARGPGPRRRPARARPDAPVVRLRERRAADQRAARVPGRLRARRRRHRDAVPQPPRALRGTPGEAPRCGRQRPGPGRRRPHDRAGRAREARPRRRDHRRSQEGVDPVRHRRGGHRCGLPQRWLRGRRRGRPPAVRPPDGAGRRPRRRSGLEDQPPGAVRRAHAGRARVRHRGRRARPRQDLHRPGAGERDHVRARRGPLQEGSRAAGGRDGLPGAGRHLRRRLPRARRDRL</sequence>
<dbReference type="GO" id="GO:0004525">
    <property type="term" value="F:ribonuclease III activity"/>
    <property type="evidence" value="ECO:0007669"/>
    <property type="project" value="UniProtKB-EC"/>
</dbReference>
<feature type="region of interest" description="Disordered" evidence="1">
    <location>
        <begin position="1"/>
        <end position="245"/>
    </location>
</feature>
<evidence type="ECO:0000313" key="2">
    <source>
        <dbReference type="EMBL" id="CAA9388997.1"/>
    </source>
</evidence>
<feature type="compositionally biased region" description="Basic residues" evidence="1">
    <location>
        <begin position="231"/>
        <end position="245"/>
    </location>
</feature>
<feature type="compositionally biased region" description="Basic and acidic residues" evidence="1">
    <location>
        <begin position="1"/>
        <end position="11"/>
    </location>
</feature>
<proteinExistence type="predicted"/>
<feature type="compositionally biased region" description="Low complexity" evidence="1">
    <location>
        <begin position="79"/>
        <end position="88"/>
    </location>
</feature>
<dbReference type="EMBL" id="CADCUK010000175">
    <property type="protein sequence ID" value="CAA9388997.1"/>
    <property type="molecule type" value="Genomic_DNA"/>
</dbReference>
<feature type="compositionally biased region" description="Basic residues" evidence="1">
    <location>
        <begin position="52"/>
        <end position="62"/>
    </location>
</feature>
<feature type="compositionally biased region" description="Basic and acidic residues" evidence="1">
    <location>
        <begin position="36"/>
        <end position="47"/>
    </location>
</feature>
<protein>
    <submittedName>
        <fullName evidence="2">Ribonuclease III</fullName>
        <ecNumber evidence="2">3.1.26.3</ecNumber>
    </submittedName>
</protein>
<evidence type="ECO:0000256" key="1">
    <source>
        <dbReference type="SAM" id="MobiDB-lite"/>
    </source>
</evidence>